<dbReference type="Proteomes" id="UP001500218">
    <property type="component" value="Unassembled WGS sequence"/>
</dbReference>
<keyword evidence="7" id="KW-0808">Transferase</keyword>
<keyword evidence="8" id="KW-1185">Reference proteome</keyword>
<accession>A0ABP4XMQ8</accession>
<dbReference type="Pfam" id="PF00155">
    <property type="entry name" value="Aminotran_1_2"/>
    <property type="match status" value="1"/>
</dbReference>
<evidence type="ECO:0000313" key="8">
    <source>
        <dbReference type="Proteomes" id="UP001500218"/>
    </source>
</evidence>
<keyword evidence="4" id="KW-0456">Lyase</keyword>
<gene>
    <name evidence="7" type="ORF">GCM10009682_02240</name>
</gene>
<dbReference type="RefSeq" id="WP_344125219.1">
    <property type="nucleotide sequence ID" value="NZ_BAAALT010000003.1"/>
</dbReference>
<comment type="cofactor">
    <cofactor evidence="1">
        <name>pyridoxal 5'-phosphate</name>
        <dbReference type="ChEBI" id="CHEBI:597326"/>
    </cofactor>
</comment>
<dbReference type="InterPro" id="IPR015421">
    <property type="entry name" value="PyrdxlP-dep_Trfase_major"/>
</dbReference>
<dbReference type="EMBL" id="BAAALT010000003">
    <property type="protein sequence ID" value="GAA1783705.1"/>
    <property type="molecule type" value="Genomic_DNA"/>
</dbReference>
<dbReference type="SUPFAM" id="SSF53383">
    <property type="entry name" value="PLP-dependent transferases"/>
    <property type="match status" value="1"/>
</dbReference>
<dbReference type="Gene3D" id="3.40.640.10">
    <property type="entry name" value="Type I PLP-dependent aspartate aminotransferase-like (Major domain)"/>
    <property type="match status" value="1"/>
</dbReference>
<proteinExistence type="inferred from homology"/>
<evidence type="ECO:0000256" key="2">
    <source>
        <dbReference type="ARBA" id="ARBA00012224"/>
    </source>
</evidence>
<dbReference type="InterPro" id="IPR051798">
    <property type="entry name" value="Class-II_PLP-Dep_Aminotrans"/>
</dbReference>
<sequence>MSNFEPSLERLWERGSLRWQRRSAPDAIPLTIAELDVRTPAFVAEAVTERLAERGIGYFDPAMLSERHGDLAKQLFGFTEFAWSRTCSDALQACRTALDALVTAGGTVAVETPLYPDLTRLAPYPRRRLLTVPAPGAPGSSVDWAAVASTLELSDCVVLCHPHNPFATARSVAEMDRILDLAAQARCAVVVDEVHLPLSGCPSFLSRADDHDAAVVVCTSLSKTFGSSGMRTGFLYANAAAAEYLGGLPDVALPAPDTFGVAASLACLDHGDDWLAQTRAELEVNRVALGSFLPGLDVGVALAPGVPGLIGWIEDDGSDRLSALLRRARVDLLPAGHYGPDAEPGWRISYGIHRGILDVVFDRLSQARRAL</sequence>
<dbReference type="EC" id="4.4.1.13" evidence="2"/>
<dbReference type="InterPro" id="IPR015424">
    <property type="entry name" value="PyrdxlP-dep_Trfase"/>
</dbReference>
<protein>
    <recommendedName>
        <fullName evidence="2">cysteine-S-conjugate beta-lyase</fullName>
        <ecNumber evidence="2">4.4.1.13</ecNumber>
    </recommendedName>
</protein>
<reference evidence="8" key="1">
    <citation type="journal article" date="2019" name="Int. J. Syst. Evol. Microbiol.">
        <title>The Global Catalogue of Microorganisms (GCM) 10K type strain sequencing project: providing services to taxonomists for standard genome sequencing and annotation.</title>
        <authorList>
            <consortium name="The Broad Institute Genomics Platform"/>
            <consortium name="The Broad Institute Genome Sequencing Center for Infectious Disease"/>
            <person name="Wu L."/>
            <person name="Ma J."/>
        </authorList>
    </citation>
    <scope>NUCLEOTIDE SEQUENCE [LARGE SCALE GENOMIC DNA]</scope>
    <source>
        <strain evidence="8">JCM 13250</strain>
    </source>
</reference>
<keyword evidence="3" id="KW-0663">Pyridoxal phosphate</keyword>
<comment type="caution">
    <text evidence="7">The sequence shown here is derived from an EMBL/GenBank/DDBJ whole genome shotgun (WGS) entry which is preliminary data.</text>
</comment>
<dbReference type="Gene3D" id="3.90.1150.10">
    <property type="entry name" value="Aspartate Aminotransferase, domain 1"/>
    <property type="match status" value="1"/>
</dbReference>
<name>A0ABP4XMQ8_9ACTN</name>
<evidence type="ECO:0000259" key="6">
    <source>
        <dbReference type="Pfam" id="PF00155"/>
    </source>
</evidence>
<dbReference type="PANTHER" id="PTHR43525:SF2">
    <property type="entry name" value="CYSTATHIONINE BETA-LYASE-RELATED"/>
    <property type="match status" value="1"/>
</dbReference>
<evidence type="ECO:0000256" key="1">
    <source>
        <dbReference type="ARBA" id="ARBA00001933"/>
    </source>
</evidence>
<keyword evidence="7" id="KW-0032">Aminotransferase</keyword>
<evidence type="ECO:0000313" key="7">
    <source>
        <dbReference type="EMBL" id="GAA1783705.1"/>
    </source>
</evidence>
<dbReference type="InterPro" id="IPR015422">
    <property type="entry name" value="PyrdxlP-dep_Trfase_small"/>
</dbReference>
<feature type="domain" description="Aminotransferase class I/classII large" evidence="6">
    <location>
        <begin position="30"/>
        <end position="290"/>
    </location>
</feature>
<dbReference type="GO" id="GO:0008483">
    <property type="term" value="F:transaminase activity"/>
    <property type="evidence" value="ECO:0007669"/>
    <property type="project" value="UniProtKB-KW"/>
</dbReference>
<organism evidence="7 8">
    <name type="scientific">Luedemannella flava</name>
    <dbReference type="NCBI Taxonomy" id="349316"/>
    <lineage>
        <taxon>Bacteria</taxon>
        <taxon>Bacillati</taxon>
        <taxon>Actinomycetota</taxon>
        <taxon>Actinomycetes</taxon>
        <taxon>Micromonosporales</taxon>
        <taxon>Micromonosporaceae</taxon>
        <taxon>Luedemannella</taxon>
    </lineage>
</organism>
<dbReference type="InterPro" id="IPR004839">
    <property type="entry name" value="Aminotransferase_I/II_large"/>
</dbReference>
<evidence type="ECO:0000256" key="4">
    <source>
        <dbReference type="ARBA" id="ARBA00023239"/>
    </source>
</evidence>
<dbReference type="CDD" id="cd00609">
    <property type="entry name" value="AAT_like"/>
    <property type="match status" value="1"/>
</dbReference>
<evidence type="ECO:0000256" key="5">
    <source>
        <dbReference type="ARBA" id="ARBA00037974"/>
    </source>
</evidence>
<evidence type="ECO:0000256" key="3">
    <source>
        <dbReference type="ARBA" id="ARBA00022898"/>
    </source>
</evidence>
<comment type="similarity">
    <text evidence="5">Belongs to the class-II pyridoxal-phosphate-dependent aminotransferase family. MalY/PatB cystathionine beta-lyase subfamily.</text>
</comment>
<dbReference type="PANTHER" id="PTHR43525">
    <property type="entry name" value="PROTEIN MALY"/>
    <property type="match status" value="1"/>
</dbReference>